<dbReference type="EC" id="2.7.7.8" evidence="2"/>
<name>A0A2Z7BPU6_9LAMI</name>
<dbReference type="InterPro" id="IPR027408">
    <property type="entry name" value="PNPase/RNase_PH_dom_sf"/>
</dbReference>
<dbReference type="Pfam" id="PF03725">
    <property type="entry name" value="RNase_PH_C"/>
    <property type="match status" value="1"/>
</dbReference>
<dbReference type="SUPFAM" id="SSF55666">
    <property type="entry name" value="Ribonuclease PH domain 2-like"/>
    <property type="match status" value="2"/>
</dbReference>
<dbReference type="InterPro" id="IPR036456">
    <property type="entry name" value="PNPase_PH_RNA-bd_sf"/>
</dbReference>
<dbReference type="InterPro" id="IPR012340">
    <property type="entry name" value="NA-bd_OB-fold"/>
</dbReference>
<evidence type="ECO:0000259" key="12">
    <source>
        <dbReference type="PROSITE" id="PS50126"/>
    </source>
</evidence>
<dbReference type="Gene3D" id="3.30.1370.10">
    <property type="entry name" value="K Homology domain, type 1"/>
    <property type="match status" value="1"/>
</dbReference>
<evidence type="ECO:0000256" key="10">
    <source>
        <dbReference type="PROSITE-ProRule" id="PRU00117"/>
    </source>
</evidence>
<organism evidence="13 14">
    <name type="scientific">Dorcoceras hygrometricum</name>
    <dbReference type="NCBI Taxonomy" id="472368"/>
    <lineage>
        <taxon>Eukaryota</taxon>
        <taxon>Viridiplantae</taxon>
        <taxon>Streptophyta</taxon>
        <taxon>Embryophyta</taxon>
        <taxon>Tracheophyta</taxon>
        <taxon>Spermatophyta</taxon>
        <taxon>Magnoliopsida</taxon>
        <taxon>eudicotyledons</taxon>
        <taxon>Gunneridae</taxon>
        <taxon>Pentapetalae</taxon>
        <taxon>asterids</taxon>
        <taxon>lamiids</taxon>
        <taxon>Lamiales</taxon>
        <taxon>Gesneriaceae</taxon>
        <taxon>Didymocarpoideae</taxon>
        <taxon>Trichosporeae</taxon>
        <taxon>Loxocarpinae</taxon>
        <taxon>Dorcoceras</taxon>
    </lineage>
</organism>
<dbReference type="FunFam" id="3.30.1370.10:FF:000001">
    <property type="entry name" value="Polyribonucleotide nucleotidyltransferase"/>
    <property type="match status" value="1"/>
</dbReference>
<keyword evidence="7" id="KW-0540">Nuclease</keyword>
<dbReference type="GO" id="GO:0000965">
    <property type="term" value="P:mitochondrial RNA 3'-end processing"/>
    <property type="evidence" value="ECO:0007669"/>
    <property type="project" value="TreeGrafter"/>
</dbReference>
<protein>
    <recommendedName>
        <fullName evidence="2">polyribonucleotide nucleotidyltransferase</fullName>
        <ecNumber evidence="2">2.7.7.8</ecNumber>
    </recommendedName>
    <alternativeName>
        <fullName evidence="9">Polynucleotide phosphorylase 1</fullName>
    </alternativeName>
</protein>
<dbReference type="PROSITE" id="PS50126">
    <property type="entry name" value="S1"/>
    <property type="match status" value="1"/>
</dbReference>
<comment type="similarity">
    <text evidence="1">Belongs to the polyribonucleotide nucleotidyltransferase family.</text>
</comment>
<dbReference type="GO" id="GO:0003723">
    <property type="term" value="F:RNA binding"/>
    <property type="evidence" value="ECO:0007669"/>
    <property type="project" value="UniProtKB-UniRule"/>
</dbReference>
<keyword evidence="7" id="KW-0269">Exonuclease</keyword>
<dbReference type="PANTHER" id="PTHR11252:SF0">
    <property type="entry name" value="POLYRIBONUCLEOTIDE NUCLEOTIDYLTRANSFERASE 1, MITOCHONDRIAL"/>
    <property type="match status" value="1"/>
</dbReference>
<evidence type="ECO:0000256" key="3">
    <source>
        <dbReference type="ARBA" id="ARBA00022552"/>
    </source>
</evidence>
<dbReference type="NCBIfam" id="NF008805">
    <property type="entry name" value="PRK11824.1"/>
    <property type="match status" value="1"/>
</dbReference>
<dbReference type="GO" id="GO:0000958">
    <property type="term" value="P:mitochondrial mRNA catabolic process"/>
    <property type="evidence" value="ECO:0007669"/>
    <property type="project" value="TreeGrafter"/>
</dbReference>
<evidence type="ECO:0000256" key="7">
    <source>
        <dbReference type="ARBA" id="ARBA00022839"/>
    </source>
</evidence>
<dbReference type="InterPro" id="IPR015847">
    <property type="entry name" value="ExoRNase_PH_dom2"/>
</dbReference>
<dbReference type="InterPro" id="IPR004088">
    <property type="entry name" value="KH_dom_type_1"/>
</dbReference>
<dbReference type="Pfam" id="PF00575">
    <property type="entry name" value="S1"/>
    <property type="match status" value="1"/>
</dbReference>
<sequence length="1016" mass="111269">MLAARPASTFQSPPVQSKVSKSKKPEIFSQFSTLNCFNYSFNRHFASLILPNFVYRSSRARKTRNGCRRWTSTSFNIEASLTAEDNARIEEAPLQLQPSAPYSIKIPVGDRHIFVETGHIGRQASGAVTVTDGETIIYTTVCIAEDPSEPSDFFPLSVNYQERFSAAGRTSGGFFKREGKTKDHEVLICRLIDRPLRPTMVKGFYHETQILSWVLSYDGLHPPDSLAVTAAGIAVALSEVPNSKAIAGVRIGLIGNKFVVNPTTKEIEDSKLDLLLAGTDSAILMIEGYCDFLPEEKLLQAVEVGQVHCFRASYLDMPLRTICKEVETLVKMSGKPKMLDAVKLPPPELYKHVEEIAGDELVQALQIKNKIPRKKALSCLEAKVLSIFTEKGFVSKTEAAVTSEVVHDLLDDEEEDEEFVVDGEVDEGDVHIKPISKKPTPLLYSEVDVKLVFKEVSSKFLRRRIVEGGKRSDGRRPEELRLINSRCGLLPRAHGSALFTRGETQSLAVVTLGDKQMAQRLDNLVDEDEFKRFYLQYTFPPSCVGEVGRQGAPSRREIGHGMLAERALEPVLPSEDHFPYTIRVESTITESNGSSSMASVCGGCLALQDAGVPLKSSISGIAMGMVLNTEEFGGDGTPLILSDITGGEDASGDMDFKVAGNEDGVTAFQMDIKVGGITIPVMKEALLQAREGRKQILAEMSKCFPPPSKRLSKYAPIIHVMKVKPDRINLIIGSGGKKVKSIIEETGVDSIETQDNGIVKITSKDLSSLEKSKAIISNLTMVPTVGDIYRVSDPGFIFRDCEIKSIAPYGVFVEISPGREGLCHISELTTSWLAKAEDAVKVGDTIDVKLIEVDFCCSLYVALNSTNVTKSPLHSTAPDYDGNVLQVNGKGQLRLSRRALLPDTNTENSGTKEHTVGPAEESTEKGKENITRAVEVENDELSNERSVDIEVKRSSKSRPVEANTLMEDKFVKKLVSSTKDALESDRNKPKKSSKKPAINVSSKNETAVVNGEAKSG</sequence>
<dbReference type="EMBL" id="KV005645">
    <property type="protein sequence ID" value="KZV33946.1"/>
    <property type="molecule type" value="Genomic_DNA"/>
</dbReference>
<evidence type="ECO:0000256" key="1">
    <source>
        <dbReference type="ARBA" id="ARBA00007404"/>
    </source>
</evidence>
<proteinExistence type="inferred from homology"/>
<dbReference type="FunFam" id="3.30.230.70:FF:000001">
    <property type="entry name" value="Polyribonucleotide nucleotidyltransferase"/>
    <property type="match status" value="1"/>
</dbReference>
<keyword evidence="4 13" id="KW-0808">Transferase</keyword>
<keyword evidence="5" id="KW-0819">tRNA processing</keyword>
<keyword evidence="7" id="KW-0378">Hydrolase</keyword>
<dbReference type="PROSITE" id="PS50084">
    <property type="entry name" value="KH_TYPE_1"/>
    <property type="match status" value="1"/>
</dbReference>
<evidence type="ECO:0000256" key="5">
    <source>
        <dbReference type="ARBA" id="ARBA00022694"/>
    </source>
</evidence>
<dbReference type="SUPFAM" id="SSF50249">
    <property type="entry name" value="Nucleic acid-binding proteins"/>
    <property type="match status" value="1"/>
</dbReference>
<dbReference type="FunFam" id="3.30.230.70:FF:000013">
    <property type="entry name" value="Polyribonucleotide nucleotidyltransferase"/>
    <property type="match status" value="1"/>
</dbReference>
<dbReference type="CDD" id="cd02393">
    <property type="entry name" value="KH-I_PNPase"/>
    <property type="match status" value="1"/>
</dbReference>
<evidence type="ECO:0000256" key="2">
    <source>
        <dbReference type="ARBA" id="ARBA00012416"/>
    </source>
</evidence>
<gene>
    <name evidence="13" type="ORF">F511_04171</name>
</gene>
<dbReference type="InterPro" id="IPR020568">
    <property type="entry name" value="Ribosomal_Su5_D2-typ_SF"/>
</dbReference>
<dbReference type="Gene3D" id="3.30.230.70">
    <property type="entry name" value="GHMP Kinase, N-terminal domain"/>
    <property type="match status" value="2"/>
</dbReference>
<keyword evidence="8 10" id="KW-0694">RNA-binding</keyword>
<dbReference type="SMART" id="SM00322">
    <property type="entry name" value="KH"/>
    <property type="match status" value="1"/>
</dbReference>
<dbReference type="CDD" id="cd11364">
    <property type="entry name" value="RNase_PH_PNPase_2"/>
    <property type="match status" value="1"/>
</dbReference>
<dbReference type="GO" id="GO:0005829">
    <property type="term" value="C:cytosol"/>
    <property type="evidence" value="ECO:0007669"/>
    <property type="project" value="TreeGrafter"/>
</dbReference>
<feature type="region of interest" description="Disordered" evidence="11">
    <location>
        <begin position="900"/>
        <end position="928"/>
    </location>
</feature>
<dbReference type="Pfam" id="PF01138">
    <property type="entry name" value="RNase_PH"/>
    <property type="match status" value="2"/>
</dbReference>
<dbReference type="NCBIfam" id="TIGR03591">
    <property type="entry name" value="polynuc_phos"/>
    <property type="match status" value="1"/>
</dbReference>
<accession>A0A2Z7BPU6</accession>
<dbReference type="Gene3D" id="2.40.50.140">
    <property type="entry name" value="Nucleic acid-binding proteins"/>
    <property type="match status" value="1"/>
</dbReference>
<dbReference type="InterPro" id="IPR004087">
    <property type="entry name" value="KH_dom"/>
</dbReference>
<dbReference type="GO" id="GO:0000175">
    <property type="term" value="F:3'-5'-RNA exonuclease activity"/>
    <property type="evidence" value="ECO:0007669"/>
    <property type="project" value="TreeGrafter"/>
</dbReference>
<dbReference type="AlphaFoldDB" id="A0A2Z7BPU6"/>
<keyword evidence="14" id="KW-1185">Reference proteome</keyword>
<evidence type="ECO:0000256" key="4">
    <source>
        <dbReference type="ARBA" id="ARBA00022679"/>
    </source>
</evidence>
<dbReference type="SUPFAM" id="SSF46915">
    <property type="entry name" value="Polynucleotide phosphorylase/guanosine pentaphosphate synthase (PNPase/GPSI), domain 3"/>
    <property type="match status" value="1"/>
</dbReference>
<keyword evidence="3" id="KW-0698">rRNA processing</keyword>
<dbReference type="HAMAP" id="MF_01595">
    <property type="entry name" value="PNPase"/>
    <property type="match status" value="1"/>
</dbReference>
<dbReference type="InterPro" id="IPR036345">
    <property type="entry name" value="ExoRNase_PH_dom2_sf"/>
</dbReference>
<dbReference type="PANTHER" id="PTHR11252">
    <property type="entry name" value="POLYRIBONUCLEOTIDE NUCLEOTIDYLTRANSFERASE"/>
    <property type="match status" value="1"/>
</dbReference>
<dbReference type="InterPro" id="IPR012162">
    <property type="entry name" value="PNPase"/>
</dbReference>
<feature type="domain" description="S1 motif" evidence="12">
    <location>
        <begin position="795"/>
        <end position="866"/>
    </location>
</feature>
<dbReference type="GO" id="GO:0008033">
    <property type="term" value="P:tRNA processing"/>
    <property type="evidence" value="ECO:0007669"/>
    <property type="project" value="UniProtKB-KW"/>
</dbReference>
<dbReference type="GO" id="GO:0005739">
    <property type="term" value="C:mitochondrion"/>
    <property type="evidence" value="ECO:0007669"/>
    <property type="project" value="TreeGrafter"/>
</dbReference>
<evidence type="ECO:0000313" key="13">
    <source>
        <dbReference type="EMBL" id="KZV33946.1"/>
    </source>
</evidence>
<dbReference type="Pfam" id="PF00013">
    <property type="entry name" value="KH_1"/>
    <property type="match status" value="1"/>
</dbReference>
<dbReference type="OrthoDB" id="437922at2759"/>
<evidence type="ECO:0000256" key="6">
    <source>
        <dbReference type="ARBA" id="ARBA00022695"/>
    </source>
</evidence>
<dbReference type="InterPro" id="IPR003029">
    <property type="entry name" value="S1_domain"/>
</dbReference>
<dbReference type="SMART" id="SM00316">
    <property type="entry name" value="S1"/>
    <property type="match status" value="1"/>
</dbReference>
<dbReference type="GO" id="GO:0004654">
    <property type="term" value="F:polyribonucleotide nucleotidyltransferase activity"/>
    <property type="evidence" value="ECO:0007669"/>
    <property type="project" value="UniProtKB-EC"/>
</dbReference>
<dbReference type="InterPro" id="IPR036612">
    <property type="entry name" value="KH_dom_type_1_sf"/>
</dbReference>
<dbReference type="InterPro" id="IPR001247">
    <property type="entry name" value="ExoRNase_PH_dom1"/>
</dbReference>
<feature type="region of interest" description="Disordered" evidence="11">
    <location>
        <begin position="977"/>
        <end position="1016"/>
    </location>
</feature>
<dbReference type="Proteomes" id="UP000250235">
    <property type="component" value="Unassembled WGS sequence"/>
</dbReference>
<dbReference type="SUPFAM" id="SSF54211">
    <property type="entry name" value="Ribosomal protein S5 domain 2-like"/>
    <property type="match status" value="2"/>
</dbReference>
<dbReference type="GO" id="GO:0006364">
    <property type="term" value="P:rRNA processing"/>
    <property type="evidence" value="ECO:0007669"/>
    <property type="project" value="UniProtKB-KW"/>
</dbReference>
<dbReference type="GO" id="GO:0009570">
    <property type="term" value="C:chloroplast stroma"/>
    <property type="evidence" value="ECO:0007669"/>
    <property type="project" value="TreeGrafter"/>
</dbReference>
<evidence type="ECO:0000313" key="14">
    <source>
        <dbReference type="Proteomes" id="UP000250235"/>
    </source>
</evidence>
<evidence type="ECO:0000256" key="8">
    <source>
        <dbReference type="ARBA" id="ARBA00022884"/>
    </source>
</evidence>
<evidence type="ECO:0000256" key="11">
    <source>
        <dbReference type="SAM" id="MobiDB-lite"/>
    </source>
</evidence>
<keyword evidence="6" id="KW-0548">Nucleotidyltransferase</keyword>
<dbReference type="SUPFAM" id="SSF54791">
    <property type="entry name" value="Eukaryotic type KH-domain (KH-domain type I)"/>
    <property type="match status" value="1"/>
</dbReference>
<evidence type="ECO:0000256" key="9">
    <source>
        <dbReference type="ARBA" id="ARBA00031451"/>
    </source>
</evidence>
<reference evidence="13 14" key="1">
    <citation type="journal article" date="2015" name="Proc. Natl. Acad. Sci. U.S.A.">
        <title>The resurrection genome of Boea hygrometrica: A blueprint for survival of dehydration.</title>
        <authorList>
            <person name="Xiao L."/>
            <person name="Yang G."/>
            <person name="Zhang L."/>
            <person name="Yang X."/>
            <person name="Zhao S."/>
            <person name="Ji Z."/>
            <person name="Zhou Q."/>
            <person name="Hu M."/>
            <person name="Wang Y."/>
            <person name="Chen M."/>
            <person name="Xu Y."/>
            <person name="Jin H."/>
            <person name="Xiao X."/>
            <person name="Hu G."/>
            <person name="Bao F."/>
            <person name="Hu Y."/>
            <person name="Wan P."/>
            <person name="Li L."/>
            <person name="Deng X."/>
            <person name="Kuang T."/>
            <person name="Xiang C."/>
            <person name="Zhu J.K."/>
            <person name="Oliver M.J."/>
            <person name="He Y."/>
        </authorList>
    </citation>
    <scope>NUCLEOTIDE SEQUENCE [LARGE SCALE GENOMIC DNA]</scope>
    <source>
        <strain evidence="14">cv. XS01</strain>
    </source>
</reference>